<dbReference type="PANTHER" id="PTHR33361">
    <property type="entry name" value="GLR0591 PROTEIN"/>
    <property type="match status" value="1"/>
</dbReference>
<dbReference type="InterPro" id="IPR010281">
    <property type="entry name" value="DUF885"/>
</dbReference>
<dbReference type="RefSeq" id="WP_111254064.1">
    <property type="nucleotide sequence ID" value="NZ_POTW01000013.1"/>
</dbReference>
<reference evidence="1 2" key="1">
    <citation type="submission" date="2018-01" db="EMBL/GenBank/DDBJ databases">
        <title>Draft genome sequence of Jiangella sp. GTF31.</title>
        <authorList>
            <person name="Sahin N."/>
            <person name="Ay H."/>
            <person name="Saygin H."/>
        </authorList>
    </citation>
    <scope>NUCLEOTIDE SEQUENCE [LARGE SCALE GENOMIC DNA]</scope>
    <source>
        <strain evidence="1 2">GTF31</strain>
    </source>
</reference>
<dbReference type="Proteomes" id="UP000248764">
    <property type="component" value="Unassembled WGS sequence"/>
</dbReference>
<dbReference type="EMBL" id="POTW01000013">
    <property type="protein sequence ID" value="PZF84724.1"/>
    <property type="molecule type" value="Genomic_DNA"/>
</dbReference>
<organism evidence="1 2">
    <name type="scientific">Jiangella anatolica</name>
    <dbReference type="NCBI Taxonomy" id="2670374"/>
    <lineage>
        <taxon>Bacteria</taxon>
        <taxon>Bacillati</taxon>
        <taxon>Actinomycetota</taxon>
        <taxon>Actinomycetes</taxon>
        <taxon>Jiangellales</taxon>
        <taxon>Jiangellaceae</taxon>
        <taxon>Jiangella</taxon>
    </lineage>
</organism>
<sequence length="567" mass="61002">MPALDDPLTAVADEYFDLQMRADPLTATAFGVAGYDAEVPDPSREADQRRLDRLTALADRLAGIDPAGLDEQDRVTHAMLDRLLRDGRAVLAAGLGADAFEVAVTGSIAGAQSIVLSTVPAVRLTDGAAVDAYLHRLSGLAGYFDALVERYLEAAASGRVPTALGVRQAVGQVDAHLGLSLDDDPLLRPAGPAGAEVAGRVREMVARTVRPALVRFRDALADELLAAGRGDARAGLRHVPGGEDAYLALVRAHTTTDLTPALIHETGLERLAAVHAELAELGARAFGTADAAAVLTRLRDDPSLRFGRGEEILDCVRSALDRAVAELPRWFGPYDLAPCVVEEMHPVEARGATLAYYRPPAADGSRPGAHVVNTLLPATRPRHEYEALAFHESVPGHHLQLALAQTIGELPDFRRFGYVAAHAEGWGLYTERLADEMGLYSSDLTRMGMLSFEAWRACRLVVDTGLHHLGWSRSRAVAFLRDNSATSPSNVVNEIDRYIAWPGQALAYLIGRLRIGALRAESERRLGERFDVRDFHHQVLASGSVPLDVLDGIVARWIASAAETSPV</sequence>
<comment type="caution">
    <text evidence="1">The sequence shown here is derived from an EMBL/GenBank/DDBJ whole genome shotgun (WGS) entry which is preliminary data.</text>
</comment>
<accession>A0A2W2BWB6</accession>
<gene>
    <name evidence="1" type="ORF">C1I92_07605</name>
</gene>
<keyword evidence="2" id="KW-1185">Reference proteome</keyword>
<proteinExistence type="predicted"/>
<dbReference type="AlphaFoldDB" id="A0A2W2BWB6"/>
<dbReference type="PANTHER" id="PTHR33361:SF2">
    <property type="entry name" value="DUF885 DOMAIN-CONTAINING PROTEIN"/>
    <property type="match status" value="1"/>
</dbReference>
<dbReference type="Pfam" id="PF05960">
    <property type="entry name" value="DUF885"/>
    <property type="match status" value="1"/>
</dbReference>
<name>A0A2W2BWB6_9ACTN</name>
<evidence type="ECO:0000313" key="2">
    <source>
        <dbReference type="Proteomes" id="UP000248764"/>
    </source>
</evidence>
<protein>
    <submittedName>
        <fullName evidence="1">DUF885 domain-containing protein</fullName>
    </submittedName>
</protein>
<evidence type="ECO:0000313" key="1">
    <source>
        <dbReference type="EMBL" id="PZF84724.1"/>
    </source>
</evidence>